<comment type="caution">
    <text evidence="7">The sequence shown here is derived from an EMBL/GenBank/DDBJ whole genome shotgun (WGS) entry which is preliminary data.</text>
</comment>
<reference evidence="7" key="1">
    <citation type="journal article" date="2016" name="Nat. Commun.">
        <title>Thousands of microbial genomes shed light on interconnected biogeochemical processes in an aquifer system.</title>
        <authorList>
            <person name="Anantharaman K."/>
            <person name="Brown C.T."/>
            <person name="Hug L.A."/>
            <person name="Sharon I."/>
            <person name="Castelle C.J."/>
            <person name="Probst A.J."/>
            <person name="Thomas B.C."/>
            <person name="Singh A."/>
            <person name="Wilkins M.J."/>
            <person name="Karaoz U."/>
            <person name="Brodie E.L."/>
            <person name="Williams K.H."/>
            <person name="Hubbard S.S."/>
            <person name="Banfield J.F."/>
        </authorList>
    </citation>
    <scope>NUCLEOTIDE SEQUENCE [LARGE SCALE GENOMIC DNA]</scope>
</reference>
<evidence type="ECO:0000256" key="4">
    <source>
        <dbReference type="ARBA" id="ARBA00022970"/>
    </source>
</evidence>
<keyword evidence="4" id="KW-0029">Amino-acid transport</keyword>
<evidence type="ECO:0000256" key="2">
    <source>
        <dbReference type="ARBA" id="ARBA00022448"/>
    </source>
</evidence>
<comment type="similarity">
    <text evidence="1">Belongs to the leucine-binding protein family.</text>
</comment>
<feature type="chain" id="PRO_5009524761" description="Leucine-binding protein domain-containing protein" evidence="5">
    <location>
        <begin position="24"/>
        <end position="373"/>
    </location>
</feature>
<dbReference type="GO" id="GO:0006865">
    <property type="term" value="P:amino acid transport"/>
    <property type="evidence" value="ECO:0007669"/>
    <property type="project" value="UniProtKB-KW"/>
</dbReference>
<evidence type="ECO:0000256" key="5">
    <source>
        <dbReference type="SAM" id="SignalP"/>
    </source>
</evidence>
<protein>
    <recommendedName>
        <fullName evidence="6">Leucine-binding protein domain-containing protein</fullName>
    </recommendedName>
</protein>
<evidence type="ECO:0000313" key="7">
    <source>
        <dbReference type="EMBL" id="OGH01024.1"/>
    </source>
</evidence>
<dbReference type="EMBL" id="MFNF01000040">
    <property type="protein sequence ID" value="OGH01024.1"/>
    <property type="molecule type" value="Genomic_DNA"/>
</dbReference>
<feature type="domain" description="Leucine-binding protein" evidence="6">
    <location>
        <begin position="27"/>
        <end position="362"/>
    </location>
</feature>
<dbReference type="SUPFAM" id="SSF53822">
    <property type="entry name" value="Periplasmic binding protein-like I"/>
    <property type="match status" value="1"/>
</dbReference>
<proteinExistence type="inferred from homology"/>
<name>A0A1F6GSD0_9PROT</name>
<dbReference type="AlphaFoldDB" id="A0A1F6GSD0"/>
<sequence>MKLRWKSHLLLCATLGLGSTAFGVENLKIGVAGALSGDLAPYGTPPKNAVVLAAEALNKKGGLLGRQVELVLVDDACKPEMAVNGANKLVGEKVVAVIGHTCSGATKAALPIYQNAKIPLLSPSATSPELTLSGNFPYFFRTIPHDAAQAVLEAQFITQVLKAKTVVVIHDKGDYGKGLAELVDQELKKRSVQVLLFEGVTPGAVDYSALIRKVKRLSPEVVVFGGYHPEATKIVSQAKQKGITAKFISGDGVKDPSFLKIGREAVEGYYATSPADLSTVPLAKSVTADLEKKGESPGNFGLAAHAAFGALAAAIAAVQSTDPDQIKAQLHQAKVDSTLGTISFDPHGDVVGAGFSVYQVQGGVFVDLRFVPQ</sequence>
<keyword evidence="2" id="KW-0813">Transport</keyword>
<evidence type="ECO:0000259" key="6">
    <source>
        <dbReference type="Pfam" id="PF13458"/>
    </source>
</evidence>
<dbReference type="PANTHER" id="PTHR47151">
    <property type="entry name" value="LEU/ILE/VAL-BINDING ABC TRANSPORTER SUBUNIT"/>
    <property type="match status" value="1"/>
</dbReference>
<feature type="signal peptide" evidence="5">
    <location>
        <begin position="1"/>
        <end position="23"/>
    </location>
</feature>
<dbReference type="CDD" id="cd06342">
    <property type="entry name" value="PBP1_ABC_LIVBP-like"/>
    <property type="match status" value="1"/>
</dbReference>
<keyword evidence="3 5" id="KW-0732">Signal</keyword>
<dbReference type="Gene3D" id="3.40.50.2300">
    <property type="match status" value="2"/>
</dbReference>
<gene>
    <name evidence="7" type="ORF">A2557_00295</name>
</gene>
<dbReference type="InterPro" id="IPR028081">
    <property type="entry name" value="Leu-bd"/>
</dbReference>
<evidence type="ECO:0000256" key="1">
    <source>
        <dbReference type="ARBA" id="ARBA00010062"/>
    </source>
</evidence>
<dbReference type="Pfam" id="PF13458">
    <property type="entry name" value="Peripla_BP_6"/>
    <property type="match status" value="1"/>
</dbReference>
<dbReference type="InterPro" id="IPR028082">
    <property type="entry name" value="Peripla_BP_I"/>
</dbReference>
<dbReference type="PANTHER" id="PTHR47151:SF2">
    <property type="entry name" value="AMINO ACID BINDING PROTEIN"/>
    <property type="match status" value="1"/>
</dbReference>
<dbReference type="Proteomes" id="UP000177583">
    <property type="component" value="Unassembled WGS sequence"/>
</dbReference>
<evidence type="ECO:0000256" key="3">
    <source>
        <dbReference type="ARBA" id="ARBA00022729"/>
    </source>
</evidence>
<dbReference type="PRINTS" id="PR00337">
    <property type="entry name" value="LEUILEVALBP"/>
</dbReference>
<accession>A0A1F6GSD0</accession>
<dbReference type="InterPro" id="IPR000709">
    <property type="entry name" value="Leu_Ile_Val-bd"/>
</dbReference>
<organism evidence="7">
    <name type="scientific">Candidatus Lambdaproteobacteria bacterium RIFOXYD2_FULL_56_26</name>
    <dbReference type="NCBI Taxonomy" id="1817773"/>
    <lineage>
        <taxon>Bacteria</taxon>
        <taxon>Pseudomonadati</taxon>
        <taxon>Pseudomonadota</taxon>
        <taxon>Candidatus Lambdaproteobacteria</taxon>
    </lineage>
</organism>